<dbReference type="OrthoDB" id="49219at2759"/>
<dbReference type="Gene3D" id="3.30.310.130">
    <property type="entry name" value="Ubiquitin-related"/>
    <property type="match status" value="1"/>
</dbReference>
<reference evidence="2 3" key="1">
    <citation type="journal article" date="2012" name="Genome Biol.">
        <title>Genome and low-iron response of an oceanic diatom adapted to chronic iron limitation.</title>
        <authorList>
            <person name="Lommer M."/>
            <person name="Specht M."/>
            <person name="Roy A.S."/>
            <person name="Kraemer L."/>
            <person name="Andreson R."/>
            <person name="Gutowska M.A."/>
            <person name="Wolf J."/>
            <person name="Bergner S.V."/>
            <person name="Schilhabel M.B."/>
            <person name="Klostermeier U.C."/>
            <person name="Beiko R.G."/>
            <person name="Rosenstiel P."/>
            <person name="Hippler M."/>
            <person name="Laroche J."/>
        </authorList>
    </citation>
    <scope>NUCLEOTIDE SEQUENCE [LARGE SCALE GENOMIC DNA]</scope>
    <source>
        <strain evidence="2 3">CCMP1005</strain>
    </source>
</reference>
<sequence>MDCAHFPPKFPDRKSDSINLGGNGERHSLLSRAVSSREKSRRPDTDSLSSRGAGQGRGRGRRKGGRGKRRVAISPSVSRPDIVQPAFESLTLRVLRREDPSGPTGASANDRNASKRQQLSTMPTSTDRIPAGEFRSLEHLGRGEPHPPENFLGPANLSAKGNVCFLCMSDLDLGASVARKKGLDKEIKNQIREVPPDRQRIDRIPRLLGRRDQEAEKSSVAGEGDIRPHVVDAFVQHDLRDKARLVAFGVDNPDAIIHTVSLQSSGVYSSRHVRANMATPQFISQMKDKFGEDIMFSCVYCDYYWMQQGWISGVLTEFWFKVNLPRLWEMLEDDGRIIMPFDIWTFFCTVKYSQLLAKIGYEISFINKEENGLYLATEKIPASYMCHSFGKLPGQEEFHCGATQEELNERFRPYGRETLTEVTDLWKAAGRGAMSIVCQKVERDRGGFATGPHRIIKNLVGDVRELKKAALRPPPKTHTERMGRNGPDSELGKACPFEKMILRLDHFAVNVDLDDATRQKVRRVAAEFPPVKHEDIDNMVNTGRASSSLVQYAMQFFRLSDSADDECVSFLPVMKADGQEMSWEGQGIMGLFRKKILFLPIKVGHGWSLCVVVNPGQIGRMYSNNFLGEDHPCILFMGKLMGNVKVSICNRLVAWLDGEWVQQGIIGFRGQADVRGCPRPFHKMPAMTTTCKSLLFICA</sequence>
<feature type="compositionally biased region" description="Basic residues" evidence="1">
    <location>
        <begin position="58"/>
        <end position="71"/>
    </location>
</feature>
<evidence type="ECO:0000256" key="1">
    <source>
        <dbReference type="SAM" id="MobiDB-lite"/>
    </source>
</evidence>
<keyword evidence="3" id="KW-1185">Reference proteome</keyword>
<dbReference type="Proteomes" id="UP000266841">
    <property type="component" value="Unassembled WGS sequence"/>
</dbReference>
<evidence type="ECO:0000313" key="2">
    <source>
        <dbReference type="EMBL" id="EJK76850.1"/>
    </source>
</evidence>
<protein>
    <submittedName>
        <fullName evidence="2">Uncharacterized protein</fullName>
    </submittedName>
</protein>
<feature type="region of interest" description="Disordered" evidence="1">
    <location>
        <begin position="93"/>
        <end position="131"/>
    </location>
</feature>
<gene>
    <name evidence="2" type="ORF">THAOC_01364</name>
</gene>
<dbReference type="eggNOG" id="ENOG502SR1Q">
    <property type="taxonomic scope" value="Eukaryota"/>
</dbReference>
<feature type="region of interest" description="Disordered" evidence="1">
    <location>
        <begin position="1"/>
        <end position="78"/>
    </location>
</feature>
<feature type="compositionally biased region" description="Basic and acidic residues" evidence="1">
    <location>
        <begin position="35"/>
        <end position="45"/>
    </location>
</feature>
<dbReference type="AlphaFoldDB" id="K0THE6"/>
<feature type="compositionally biased region" description="Polar residues" evidence="1">
    <location>
        <begin position="104"/>
        <end position="127"/>
    </location>
</feature>
<evidence type="ECO:0000313" key="3">
    <source>
        <dbReference type="Proteomes" id="UP000266841"/>
    </source>
</evidence>
<organism evidence="2 3">
    <name type="scientific">Thalassiosira oceanica</name>
    <name type="common">Marine diatom</name>
    <dbReference type="NCBI Taxonomy" id="159749"/>
    <lineage>
        <taxon>Eukaryota</taxon>
        <taxon>Sar</taxon>
        <taxon>Stramenopiles</taxon>
        <taxon>Ochrophyta</taxon>
        <taxon>Bacillariophyta</taxon>
        <taxon>Coscinodiscophyceae</taxon>
        <taxon>Thalassiosirophycidae</taxon>
        <taxon>Thalassiosirales</taxon>
        <taxon>Thalassiosiraceae</taxon>
        <taxon>Thalassiosira</taxon>
    </lineage>
</organism>
<accession>K0THE6</accession>
<name>K0THE6_THAOC</name>
<dbReference type="EMBL" id="AGNL01001619">
    <property type="protein sequence ID" value="EJK76850.1"/>
    <property type="molecule type" value="Genomic_DNA"/>
</dbReference>
<comment type="caution">
    <text evidence="2">The sequence shown here is derived from an EMBL/GenBank/DDBJ whole genome shotgun (WGS) entry which is preliminary data.</text>
</comment>
<proteinExistence type="predicted"/>